<protein>
    <submittedName>
        <fullName evidence="1">Uncharacterized protein</fullName>
    </submittedName>
</protein>
<accession>G0NIE7</accession>
<sequence>MKEVLFKSSDFEKCSMTVSREINLSIIEQEFGNALRQHIYHYMIPNSTDYFEIKVKRHHFEVMRKKN</sequence>
<dbReference type="EMBL" id="GL379889">
    <property type="protein sequence ID" value="EGT31759.1"/>
    <property type="molecule type" value="Genomic_DNA"/>
</dbReference>
<organism evidence="2">
    <name type="scientific">Caenorhabditis brenneri</name>
    <name type="common">Nematode worm</name>
    <dbReference type="NCBI Taxonomy" id="135651"/>
    <lineage>
        <taxon>Eukaryota</taxon>
        <taxon>Metazoa</taxon>
        <taxon>Ecdysozoa</taxon>
        <taxon>Nematoda</taxon>
        <taxon>Chromadorea</taxon>
        <taxon>Rhabditida</taxon>
        <taxon>Rhabditina</taxon>
        <taxon>Rhabditomorpha</taxon>
        <taxon>Rhabditoidea</taxon>
        <taxon>Rhabditidae</taxon>
        <taxon>Peloderinae</taxon>
        <taxon>Caenorhabditis</taxon>
    </lineage>
</organism>
<name>G0NIE7_CAEBE</name>
<dbReference type="OrthoDB" id="5859751at2759"/>
<proteinExistence type="predicted"/>
<dbReference type="HOGENOM" id="CLU_2778102_0_0_1"/>
<evidence type="ECO:0000313" key="2">
    <source>
        <dbReference type="Proteomes" id="UP000008068"/>
    </source>
</evidence>
<reference evidence="2" key="1">
    <citation type="submission" date="2011-07" db="EMBL/GenBank/DDBJ databases">
        <authorList>
            <consortium name="Caenorhabditis brenneri Sequencing and Analysis Consortium"/>
            <person name="Wilson R.K."/>
        </authorList>
    </citation>
    <scope>NUCLEOTIDE SEQUENCE [LARGE SCALE GENOMIC DNA]</scope>
    <source>
        <strain evidence="2">PB2801</strain>
    </source>
</reference>
<gene>
    <name evidence="1" type="ORF">CAEBREN_08221</name>
</gene>
<evidence type="ECO:0000313" key="1">
    <source>
        <dbReference type="EMBL" id="EGT31759.1"/>
    </source>
</evidence>
<dbReference type="InParanoid" id="G0NIE7"/>
<keyword evidence="2" id="KW-1185">Reference proteome</keyword>
<dbReference type="Proteomes" id="UP000008068">
    <property type="component" value="Unassembled WGS sequence"/>
</dbReference>
<dbReference type="AlphaFoldDB" id="G0NIE7"/>